<dbReference type="EMBL" id="FTNY01000007">
    <property type="protein sequence ID" value="SIS50271.1"/>
    <property type="molecule type" value="Genomic_DNA"/>
</dbReference>
<accession>A0A1N7JLX9</accession>
<name>A0A1N7JLX9_9FLAO</name>
<evidence type="ECO:0000313" key="2">
    <source>
        <dbReference type="Proteomes" id="UP000186373"/>
    </source>
</evidence>
<sequence length="38" mass="4612">MLKFLKILKSQNDLHFDFSLFLVQNFVDIFSILVDYLF</sequence>
<dbReference type="Proteomes" id="UP000186373">
    <property type="component" value="Unassembled WGS sequence"/>
</dbReference>
<organism evidence="1 2">
    <name type="scientific">Chryseobacterium shigense</name>
    <dbReference type="NCBI Taxonomy" id="297244"/>
    <lineage>
        <taxon>Bacteria</taxon>
        <taxon>Pseudomonadati</taxon>
        <taxon>Bacteroidota</taxon>
        <taxon>Flavobacteriia</taxon>
        <taxon>Flavobacteriales</taxon>
        <taxon>Weeksellaceae</taxon>
        <taxon>Chryseobacterium group</taxon>
        <taxon>Chryseobacterium</taxon>
    </lineage>
</organism>
<gene>
    <name evidence="1" type="ORF">SAMN05421639_10740</name>
</gene>
<reference evidence="2" key="1">
    <citation type="submission" date="2017-01" db="EMBL/GenBank/DDBJ databases">
        <authorList>
            <person name="Varghese N."/>
            <person name="Submissions S."/>
        </authorList>
    </citation>
    <scope>NUCLEOTIDE SEQUENCE [LARGE SCALE GENOMIC DNA]</scope>
    <source>
        <strain evidence="2">DSM 17126</strain>
    </source>
</reference>
<dbReference type="AlphaFoldDB" id="A0A1N7JLX9"/>
<evidence type="ECO:0000313" key="1">
    <source>
        <dbReference type="EMBL" id="SIS50271.1"/>
    </source>
</evidence>
<keyword evidence="2" id="KW-1185">Reference proteome</keyword>
<proteinExistence type="predicted"/>
<protein>
    <submittedName>
        <fullName evidence="1">Uncharacterized protein</fullName>
    </submittedName>
</protein>